<evidence type="ECO:0000256" key="11">
    <source>
        <dbReference type="SAM" id="MobiDB-lite"/>
    </source>
</evidence>
<name>A0A6C0BUM0_9ZZZZ</name>
<dbReference type="PANTHER" id="PTHR12189">
    <property type="entry name" value="MRNA GUANINE-7- METHYLTRANSFERASE"/>
    <property type="match status" value="1"/>
</dbReference>
<evidence type="ECO:0000256" key="3">
    <source>
        <dbReference type="ARBA" id="ARBA00022664"/>
    </source>
</evidence>
<keyword evidence="9" id="KW-0342">GTP-binding</keyword>
<dbReference type="SUPFAM" id="SSF56091">
    <property type="entry name" value="DNA ligase/mRNA capping enzyme, catalytic domain"/>
    <property type="match status" value="1"/>
</dbReference>
<keyword evidence="8" id="KW-0694">RNA-binding</keyword>
<dbReference type="GO" id="GO:0003723">
    <property type="term" value="F:RNA binding"/>
    <property type="evidence" value="ECO:0007669"/>
    <property type="project" value="UniProtKB-KW"/>
</dbReference>
<dbReference type="InterPro" id="IPR029063">
    <property type="entry name" value="SAM-dependent_MTases_sf"/>
</dbReference>
<dbReference type="SUPFAM" id="SSF53335">
    <property type="entry name" value="S-adenosyl-L-methionine-dependent methyltransferases"/>
    <property type="match status" value="1"/>
</dbReference>
<dbReference type="UniPathway" id="UPA00922"/>
<feature type="compositionally biased region" description="Polar residues" evidence="11">
    <location>
        <begin position="451"/>
        <end position="469"/>
    </location>
</feature>
<sequence length="1360" mass="160078">MELLKYNKSNNQAKEYLKRAINRDDCELEFIYGIRPNNKNINRIEFLRMLNDFKQKYELLSESNQLDILIDDSNFRKNSLNNIRCTIDGINDIKKYCKTDSLNEISNVIYTNKSYYNDPHFPSLKFTPIVDFEYNYRINLKTENNLEESNINVQRLLNDWDSKLKYFRYKKRYSFITQDKLFKIDLTVVKSNKYNYTLRRNELYRKFVDSKILKNPETYELEIEYIGSNKINDKSPIDDFIKKVHIDEENYQKETQKIFQKMGEEANKLYEQMKGDNTYSGTGFTPIEGDYPGPDEGYGFDGEYEFDEEIKPYIIPENRKTPFHKSSFQDIKYEYWIESNRLWLFESMLSYNKTLSYLGRKDNVEGDYENSPKNSSYIEYEIYPKYTEKQLLKETECPDDFNNIIMVPVDDVVTITSYKKTPSWGPKPKKIKGIYYEGDYEIGPTYDPGSPRSTDPTLEQLKSGSSNPGTPRDPPPFWEGEDPREKKWSPEPLTEIEKLPPITFEEMKEMGEFEDWELELDLKTKKKNFDKLNRINDNFVITKVLEIFKKNISDVLKIKEGTVNVLNKSLKDDIINQYSILTQQETDKPKFMGPNPVSMSIENIIPDIKYSILEKYVVTEKADGIRAQLLLSYKKGYLITQKLEIIDTNAKFENIEGTWLFDGEYITKNKNGDDIQLFMIFDVYYAGDTKSKYPSSAYSYPWLSKKKKDICRYSIIQDFKMMVDIEYGDSSIRIGYKNYLEGPRKLQKSKKDPSKYSNINGILKQSKKILELDSKQDGFEYSIDGLIFMPMFNAVRSMEESTRFESIDGEWTINYKWKPPEENTIDFKVRIVNEEVKDSKRHKITSSIVKGKTIVCKQVYLYNGYNARDDESSDFNWKILTDERYENFKEILFKPNKDKLLYKCNIPIKDNKMLCLKDNSEIIDGSIVEMRYNPDNEEMRWIPLRVRTDKKYPNKSTTANNVWSTIINPVTYDHITGNDDINKLKLVKESDYKDPHSYYIESEDTNSGDESLRKLHNYIKQKLITSVCSIGNGPISIMDTSMGRGGDIGKYLNSKNKIEFLFGLDISPDINKAAKRFYLEKKIKPKKSMFIQYDTSESLKEGWGYKGDDSNIERSQHLLNILYKKDKKIPKEYESINKIYNGLCNKGFDIISSQFSIHYYFKNEMTLRGYLQNLSDNCKKGGYFIGTCYDGNKVFETLKENPTFEMYDQLDNKVFHIKKKYEIEEFKFHSNNIRPLFGQEIDVYMNSIGQSITEYLVNFELLKDMMKEYNFKLVNPQLRGSNSGIFNKEKYTIEDGLGNFSQIIDELNNLSGRDPLLKSNKEDSKIKKGPYYMATDILKKENEKLKKLSSFNNWFIFQKY</sequence>
<dbReference type="InterPro" id="IPR033469">
    <property type="entry name" value="CYTH-like_dom_sf"/>
</dbReference>
<evidence type="ECO:0000256" key="7">
    <source>
        <dbReference type="ARBA" id="ARBA00022801"/>
    </source>
</evidence>
<evidence type="ECO:0000256" key="1">
    <source>
        <dbReference type="ARBA" id="ARBA00005129"/>
    </source>
</evidence>
<keyword evidence="5" id="KW-0949">S-adenosyl-L-methionine</keyword>
<evidence type="ECO:0000256" key="2">
    <source>
        <dbReference type="ARBA" id="ARBA00022603"/>
    </source>
</evidence>
<protein>
    <recommendedName>
        <fullName evidence="12">mRNA cap 0 methyltransferase domain-containing protein</fullName>
    </recommendedName>
</protein>
<dbReference type="GO" id="GO:0005634">
    <property type="term" value="C:nucleus"/>
    <property type="evidence" value="ECO:0007669"/>
    <property type="project" value="TreeGrafter"/>
</dbReference>
<keyword evidence="2" id="KW-0489">Methyltransferase</keyword>
<dbReference type="GO" id="GO:0004482">
    <property type="term" value="F:mRNA 5'-cap (guanine-N7-)-methyltransferase activity"/>
    <property type="evidence" value="ECO:0007669"/>
    <property type="project" value="InterPro"/>
</dbReference>
<dbReference type="GO" id="GO:0005525">
    <property type="term" value="F:GTP binding"/>
    <property type="evidence" value="ECO:0007669"/>
    <property type="project" value="UniProtKB-KW"/>
</dbReference>
<accession>A0A6C0BUM0</accession>
<dbReference type="Pfam" id="PF03919">
    <property type="entry name" value="mRNA_cap_C"/>
    <property type="match status" value="1"/>
</dbReference>
<reference evidence="13" key="1">
    <citation type="journal article" date="2020" name="Nature">
        <title>Giant virus diversity and host interactions through global metagenomics.</title>
        <authorList>
            <person name="Schulz F."/>
            <person name="Roux S."/>
            <person name="Paez-Espino D."/>
            <person name="Jungbluth S."/>
            <person name="Walsh D.A."/>
            <person name="Denef V.J."/>
            <person name="McMahon K.D."/>
            <person name="Konstantinidis K.T."/>
            <person name="Eloe-Fadrosh E.A."/>
            <person name="Kyrpides N.C."/>
            <person name="Woyke T."/>
        </authorList>
    </citation>
    <scope>NUCLEOTIDE SEQUENCE</scope>
    <source>
        <strain evidence="13">GVMAG-M-3300018428-35</strain>
    </source>
</reference>
<dbReference type="SUPFAM" id="SSF55154">
    <property type="entry name" value="CYTH-like phosphatases"/>
    <property type="match status" value="1"/>
</dbReference>
<keyword evidence="3" id="KW-0507">mRNA processing</keyword>
<evidence type="ECO:0000256" key="6">
    <source>
        <dbReference type="ARBA" id="ARBA00022741"/>
    </source>
</evidence>
<evidence type="ECO:0000256" key="8">
    <source>
        <dbReference type="ARBA" id="ARBA00022884"/>
    </source>
</evidence>
<comment type="pathway">
    <text evidence="1">mRNA processing; mRNA capping.</text>
</comment>
<dbReference type="EMBL" id="MN739246">
    <property type="protein sequence ID" value="QHS95274.1"/>
    <property type="molecule type" value="Genomic_DNA"/>
</dbReference>
<keyword evidence="4" id="KW-0808">Transferase</keyword>
<dbReference type="InterPro" id="IPR012340">
    <property type="entry name" value="NA-bd_OB-fold"/>
</dbReference>
<dbReference type="Pfam" id="PF03291">
    <property type="entry name" value="mRNA_G-N7_MeTrfase"/>
    <property type="match status" value="1"/>
</dbReference>
<dbReference type="Gene3D" id="3.20.100.10">
    <property type="entry name" value="mRNA triphosphatase Cet1-like"/>
    <property type="match status" value="1"/>
</dbReference>
<feature type="domain" description="MRNA cap 0 methyltransferase" evidence="12">
    <location>
        <begin position="1007"/>
        <end position="1360"/>
    </location>
</feature>
<dbReference type="Gene3D" id="2.40.50.140">
    <property type="entry name" value="Nucleic acid-binding proteins"/>
    <property type="match status" value="1"/>
</dbReference>
<keyword evidence="6" id="KW-0547">Nucleotide-binding</keyword>
<keyword evidence="7" id="KW-0378">Hydrolase</keyword>
<dbReference type="InterPro" id="IPR013846">
    <property type="entry name" value="mRNA_cap_enzyme_C"/>
</dbReference>
<dbReference type="Gene3D" id="3.40.50.150">
    <property type="entry name" value="Vaccinia Virus protein VP39"/>
    <property type="match status" value="1"/>
</dbReference>
<comment type="catalytic activity">
    <reaction evidence="10">
        <text>a 5'-end triphospho-ribonucleoside in mRNA + H2O = a 5'-end diphospho-ribonucleoside in mRNA + phosphate + H(+)</text>
        <dbReference type="Rhea" id="RHEA:67004"/>
        <dbReference type="Rhea" id="RHEA-COMP:17164"/>
        <dbReference type="Rhea" id="RHEA-COMP:17165"/>
        <dbReference type="ChEBI" id="CHEBI:15377"/>
        <dbReference type="ChEBI" id="CHEBI:15378"/>
        <dbReference type="ChEBI" id="CHEBI:43474"/>
        <dbReference type="ChEBI" id="CHEBI:167616"/>
        <dbReference type="ChEBI" id="CHEBI:167618"/>
        <dbReference type="EC" id="3.6.1.74"/>
    </reaction>
    <physiologicalReaction direction="left-to-right" evidence="10">
        <dbReference type="Rhea" id="RHEA:67005"/>
    </physiologicalReaction>
</comment>
<dbReference type="PANTHER" id="PTHR12189:SF2">
    <property type="entry name" value="MRNA CAP GUANINE-N7 METHYLTRANSFERASE"/>
    <property type="match status" value="1"/>
</dbReference>
<evidence type="ECO:0000256" key="9">
    <source>
        <dbReference type="ARBA" id="ARBA00023134"/>
    </source>
</evidence>
<evidence type="ECO:0000256" key="4">
    <source>
        <dbReference type="ARBA" id="ARBA00022679"/>
    </source>
</evidence>
<evidence type="ECO:0000313" key="13">
    <source>
        <dbReference type="EMBL" id="QHS95274.1"/>
    </source>
</evidence>
<organism evidence="13">
    <name type="scientific">viral metagenome</name>
    <dbReference type="NCBI Taxonomy" id="1070528"/>
    <lineage>
        <taxon>unclassified sequences</taxon>
        <taxon>metagenomes</taxon>
        <taxon>organismal metagenomes</taxon>
    </lineage>
</organism>
<dbReference type="SUPFAM" id="SSF50249">
    <property type="entry name" value="Nucleic acid-binding proteins"/>
    <property type="match status" value="1"/>
</dbReference>
<dbReference type="InterPro" id="IPR037009">
    <property type="entry name" value="mRNA_triPase_Cet1_sf"/>
</dbReference>
<dbReference type="PROSITE" id="PS51562">
    <property type="entry name" value="RNA_CAP0_MT"/>
    <property type="match status" value="1"/>
</dbReference>
<dbReference type="InterPro" id="IPR004971">
    <property type="entry name" value="mRNA_G-N7_MeTrfase_dom"/>
</dbReference>
<evidence type="ECO:0000256" key="10">
    <source>
        <dbReference type="ARBA" id="ARBA00047740"/>
    </source>
</evidence>
<feature type="region of interest" description="Disordered" evidence="11">
    <location>
        <begin position="443"/>
        <end position="493"/>
    </location>
</feature>
<evidence type="ECO:0000259" key="12">
    <source>
        <dbReference type="PROSITE" id="PS51562"/>
    </source>
</evidence>
<dbReference type="InterPro" id="IPR039753">
    <property type="entry name" value="RG7MT1"/>
</dbReference>
<proteinExistence type="predicted"/>
<dbReference type="GO" id="GO:0140818">
    <property type="term" value="F:mRNA 5'-triphosphate monophosphatase activity"/>
    <property type="evidence" value="ECO:0007669"/>
    <property type="project" value="UniProtKB-EC"/>
</dbReference>
<dbReference type="Gene3D" id="3.30.470.30">
    <property type="entry name" value="DNA ligase/mRNA capping enzyme"/>
    <property type="match status" value="1"/>
</dbReference>
<dbReference type="GO" id="GO:0004651">
    <property type="term" value="F:polynucleotide 5'-phosphatase activity"/>
    <property type="evidence" value="ECO:0007669"/>
    <property type="project" value="InterPro"/>
</dbReference>
<evidence type="ECO:0000256" key="5">
    <source>
        <dbReference type="ARBA" id="ARBA00022691"/>
    </source>
</evidence>